<dbReference type="KEGG" id="atl:Athai_04490"/>
<evidence type="ECO:0000313" key="3">
    <source>
        <dbReference type="Proteomes" id="UP000611640"/>
    </source>
</evidence>
<feature type="compositionally biased region" description="Basic and acidic residues" evidence="1">
    <location>
        <begin position="82"/>
        <end position="99"/>
    </location>
</feature>
<feature type="compositionally biased region" description="Basic and acidic residues" evidence="1">
    <location>
        <begin position="135"/>
        <end position="152"/>
    </location>
</feature>
<proteinExistence type="predicted"/>
<name>A0A7R7HUX4_9ACTN</name>
<dbReference type="Proteomes" id="UP000611640">
    <property type="component" value="Chromosome"/>
</dbReference>
<protein>
    <submittedName>
        <fullName evidence="2">Uncharacterized protein</fullName>
    </submittedName>
</protein>
<gene>
    <name evidence="2" type="ORF">Athai_04490</name>
</gene>
<organism evidence="2 3">
    <name type="scientific">Actinocatenispora thailandica</name>
    <dbReference type="NCBI Taxonomy" id="227318"/>
    <lineage>
        <taxon>Bacteria</taxon>
        <taxon>Bacillati</taxon>
        <taxon>Actinomycetota</taxon>
        <taxon>Actinomycetes</taxon>
        <taxon>Micromonosporales</taxon>
        <taxon>Micromonosporaceae</taxon>
        <taxon>Actinocatenispora</taxon>
    </lineage>
</organism>
<reference evidence="2 3" key="1">
    <citation type="submission" date="2020-08" db="EMBL/GenBank/DDBJ databases">
        <title>Whole genome shotgun sequence of Actinocatenispora thailandica NBRC 105041.</title>
        <authorList>
            <person name="Komaki H."/>
            <person name="Tamura T."/>
        </authorList>
    </citation>
    <scope>NUCLEOTIDE SEQUENCE [LARGE SCALE GENOMIC DNA]</scope>
    <source>
        <strain evidence="2 3">NBRC 105041</strain>
    </source>
</reference>
<keyword evidence="3" id="KW-1185">Reference proteome</keyword>
<feature type="compositionally biased region" description="Low complexity" evidence="1">
    <location>
        <begin position="118"/>
        <end position="132"/>
    </location>
</feature>
<feature type="region of interest" description="Disordered" evidence="1">
    <location>
        <begin position="1"/>
        <end position="34"/>
    </location>
</feature>
<dbReference type="EMBL" id="AP023355">
    <property type="protein sequence ID" value="BCJ32946.1"/>
    <property type="molecule type" value="Genomic_DNA"/>
</dbReference>
<sequence length="211" mass="22767">MVGEQLRGAYREVSPAGGQGVGADAVEGQPQPVRGCDGDLVVQRDRLVDGVQGVEAVGAWRTDGQPQVDLGGYPHPHRARPVRRELPGLRHACPFRDGRAPATSIPGARPGRARTPSRTRPGTRAPRAARVPPRTHPEQRASRPRTHPEQRASRRARTPSRMSHGSARRATRVTATDGRTRPARATPHPDDAGRPDGTAAGRLSPRRRRSG</sequence>
<feature type="region of interest" description="Disordered" evidence="1">
    <location>
        <begin position="63"/>
        <end position="211"/>
    </location>
</feature>
<accession>A0A7R7HUX4</accession>
<dbReference type="AlphaFoldDB" id="A0A7R7HUX4"/>
<evidence type="ECO:0000313" key="2">
    <source>
        <dbReference type="EMBL" id="BCJ32946.1"/>
    </source>
</evidence>
<evidence type="ECO:0000256" key="1">
    <source>
        <dbReference type="SAM" id="MobiDB-lite"/>
    </source>
</evidence>